<name>A0ABS9NN04_9NEIS</name>
<organism evidence="2 3">
    <name type="scientific">Kingella pumchi</name>
    <dbReference type="NCBI Taxonomy" id="2779506"/>
    <lineage>
        <taxon>Bacteria</taxon>
        <taxon>Pseudomonadati</taxon>
        <taxon>Pseudomonadota</taxon>
        <taxon>Betaproteobacteria</taxon>
        <taxon>Neisseriales</taxon>
        <taxon>Neisseriaceae</taxon>
        <taxon>Kingella</taxon>
    </lineage>
</organism>
<gene>
    <name evidence="2" type="ORF">MB824_06685</name>
</gene>
<accession>A0ABS9NN04</accession>
<keyword evidence="1" id="KW-1133">Transmembrane helix</keyword>
<dbReference type="Proteomes" id="UP001298424">
    <property type="component" value="Unassembled WGS sequence"/>
</dbReference>
<reference evidence="2 3" key="1">
    <citation type="submission" date="2022-02" db="EMBL/GenBank/DDBJ databases">
        <title>Genome sequence data of Kingella unionensis sp. nov. strain CICC 24913 (CCUG 75125).</title>
        <authorList>
            <person name="Xiao M."/>
        </authorList>
    </citation>
    <scope>NUCLEOTIDE SEQUENCE [LARGE SCALE GENOMIC DNA]</scope>
    <source>
        <strain evidence="2 3">CICC 24913</strain>
    </source>
</reference>
<keyword evidence="3" id="KW-1185">Reference proteome</keyword>
<feature type="transmembrane region" description="Helical" evidence="1">
    <location>
        <begin position="93"/>
        <end position="115"/>
    </location>
</feature>
<comment type="caution">
    <text evidence="2">The sequence shown here is derived from an EMBL/GenBank/DDBJ whole genome shotgun (WGS) entry which is preliminary data.</text>
</comment>
<evidence type="ECO:0000256" key="1">
    <source>
        <dbReference type="SAM" id="Phobius"/>
    </source>
</evidence>
<dbReference type="EMBL" id="JAKOOW010000024">
    <property type="protein sequence ID" value="MCG6504178.1"/>
    <property type="molecule type" value="Genomic_DNA"/>
</dbReference>
<proteinExistence type="predicted"/>
<keyword evidence="1" id="KW-0812">Transmembrane</keyword>
<evidence type="ECO:0000313" key="3">
    <source>
        <dbReference type="Proteomes" id="UP001298424"/>
    </source>
</evidence>
<feature type="transmembrane region" description="Helical" evidence="1">
    <location>
        <begin position="6"/>
        <end position="23"/>
    </location>
</feature>
<evidence type="ECO:0000313" key="2">
    <source>
        <dbReference type="EMBL" id="MCG6504178.1"/>
    </source>
</evidence>
<dbReference type="RefSeq" id="WP_238747380.1">
    <property type="nucleotide sequence ID" value="NZ_JAKOOW010000024.1"/>
</dbReference>
<keyword evidence="1" id="KW-0472">Membrane</keyword>
<protein>
    <submittedName>
        <fullName evidence="2">Uncharacterized protein</fullName>
    </submittedName>
</protein>
<sequence length="116" mass="13542">MTDTLIYLFFTATALEFLFALWLNRRAQSVLDAFIANPQLHEVAGRPSDLYFVWDIYRLRYRFARFLKNHPAKPASLACTEADYLLVRRLAIVLLRLEIGRGLLIVLLVAAHHWLR</sequence>